<evidence type="ECO:0000313" key="4">
    <source>
        <dbReference type="EMBL" id="SBO22119.1"/>
    </source>
</evidence>
<dbReference type="EMBL" id="CWHR02000003">
    <property type="protein sequence ID" value="SBO22119.1"/>
    <property type="molecule type" value="Genomic_DNA"/>
</dbReference>
<feature type="compositionally biased region" description="Basic and acidic residues" evidence="2">
    <location>
        <begin position="2577"/>
        <end position="2598"/>
    </location>
</feature>
<evidence type="ECO:0000313" key="6">
    <source>
        <dbReference type="Proteomes" id="UP000182142"/>
    </source>
</evidence>
<feature type="coiled-coil region" evidence="1">
    <location>
        <begin position="1896"/>
        <end position="1923"/>
    </location>
</feature>
<feature type="compositionally biased region" description="Basic and acidic residues" evidence="2">
    <location>
        <begin position="3234"/>
        <end position="3251"/>
    </location>
</feature>
<reference evidence="4" key="2">
    <citation type="submission" date="2016-05" db="EMBL/GenBank/DDBJ databases">
        <authorList>
            <person name="Lavstsen T."/>
            <person name="Jespersen J.S."/>
        </authorList>
    </citation>
    <scope>NUCLEOTIDE SEQUENCE [LARGE SCALE GENOMIC DNA]</scope>
</reference>
<organism evidence="4 6">
    <name type="scientific">Plasmodium knowlesi (strain H)</name>
    <dbReference type="NCBI Taxonomy" id="5851"/>
    <lineage>
        <taxon>Eukaryota</taxon>
        <taxon>Sar</taxon>
        <taxon>Alveolata</taxon>
        <taxon>Apicomplexa</taxon>
        <taxon>Aconoidasida</taxon>
        <taxon>Haemosporida</taxon>
        <taxon>Plasmodiidae</taxon>
        <taxon>Plasmodium</taxon>
        <taxon>Plasmodium (Plasmodium)</taxon>
    </lineage>
</organism>
<feature type="compositionally biased region" description="Basic and acidic residues" evidence="2">
    <location>
        <begin position="3051"/>
        <end position="3067"/>
    </location>
</feature>
<reference evidence="5 6" key="1">
    <citation type="submission" date="2016-05" db="EMBL/GenBank/DDBJ databases">
        <authorList>
            <person name="Sharaf H."/>
        </authorList>
    </citation>
    <scope>NUCLEOTIDE SEQUENCE [LARGE SCALE GENOMIC DNA]</scope>
    <source>
        <strain evidence="5 6">H</strain>
    </source>
</reference>
<feature type="compositionally biased region" description="Basic and acidic residues" evidence="2">
    <location>
        <begin position="3095"/>
        <end position="3107"/>
    </location>
</feature>
<feature type="compositionally biased region" description="Basic and acidic residues" evidence="2">
    <location>
        <begin position="11"/>
        <end position="33"/>
    </location>
</feature>
<feature type="region of interest" description="Disordered" evidence="2">
    <location>
        <begin position="1196"/>
        <end position="1234"/>
    </location>
</feature>
<feature type="compositionally biased region" description="Basic and acidic residues" evidence="2">
    <location>
        <begin position="1687"/>
        <end position="1705"/>
    </location>
</feature>
<evidence type="ECO:0000313" key="3">
    <source>
        <dbReference type="EMBL" id="SBO21724.1"/>
    </source>
</evidence>
<feature type="region of interest" description="Disordered" evidence="2">
    <location>
        <begin position="2493"/>
        <end position="2522"/>
    </location>
</feature>
<feature type="compositionally biased region" description="Basic and acidic residues" evidence="2">
    <location>
        <begin position="1205"/>
        <end position="1214"/>
    </location>
</feature>
<feature type="region of interest" description="Disordered" evidence="2">
    <location>
        <begin position="876"/>
        <end position="897"/>
    </location>
</feature>
<dbReference type="OrthoDB" id="9628807at2759"/>
<feature type="region of interest" description="Disordered" evidence="2">
    <location>
        <begin position="1024"/>
        <end position="1046"/>
    </location>
</feature>
<feature type="compositionally biased region" description="Basic and acidic residues" evidence="2">
    <location>
        <begin position="591"/>
        <end position="600"/>
    </location>
</feature>
<feature type="region of interest" description="Disordered" evidence="2">
    <location>
        <begin position="1431"/>
        <end position="1458"/>
    </location>
</feature>
<feature type="region of interest" description="Disordered" evidence="2">
    <location>
        <begin position="1075"/>
        <end position="1111"/>
    </location>
</feature>
<evidence type="ECO:0000256" key="2">
    <source>
        <dbReference type="SAM" id="MobiDB-lite"/>
    </source>
</evidence>
<feature type="compositionally biased region" description="Basic and acidic residues" evidence="2">
    <location>
        <begin position="3169"/>
        <end position="3194"/>
    </location>
</feature>
<evidence type="ECO:0000256" key="1">
    <source>
        <dbReference type="SAM" id="Coils"/>
    </source>
</evidence>
<feature type="region of interest" description="Disordered" evidence="2">
    <location>
        <begin position="2938"/>
        <end position="2958"/>
    </location>
</feature>
<name>A0A1A7VJU5_PLAKH</name>
<feature type="region of interest" description="Disordered" evidence="2">
    <location>
        <begin position="1"/>
        <end position="33"/>
    </location>
</feature>
<feature type="region of interest" description="Disordered" evidence="2">
    <location>
        <begin position="460"/>
        <end position="511"/>
    </location>
</feature>
<keyword evidence="1" id="KW-0175">Coiled coil</keyword>
<feature type="compositionally biased region" description="Basic and acidic residues" evidence="2">
    <location>
        <begin position="2547"/>
        <end position="2559"/>
    </location>
</feature>
<feature type="compositionally biased region" description="Basic and acidic residues" evidence="2">
    <location>
        <begin position="1481"/>
        <end position="1511"/>
    </location>
</feature>
<feature type="compositionally biased region" description="Basic and acidic residues" evidence="2">
    <location>
        <begin position="1078"/>
        <end position="1087"/>
    </location>
</feature>
<proteinExistence type="predicted"/>
<evidence type="ECO:0000313" key="5">
    <source>
        <dbReference type="Proteomes" id="UP000182128"/>
    </source>
</evidence>
<protein>
    <submittedName>
        <fullName evidence="4">Uncharacterized protein</fullName>
    </submittedName>
</protein>
<dbReference type="Proteomes" id="UP000182128">
    <property type="component" value="Unassembled WGS sequence"/>
</dbReference>
<feature type="compositionally biased region" description="Basic and acidic residues" evidence="2">
    <location>
        <begin position="1434"/>
        <end position="1455"/>
    </location>
</feature>
<feature type="region of interest" description="Disordered" evidence="2">
    <location>
        <begin position="1475"/>
        <end position="1521"/>
    </location>
</feature>
<feature type="compositionally biased region" description="Basic and acidic residues" evidence="2">
    <location>
        <begin position="2660"/>
        <end position="2671"/>
    </location>
</feature>
<feature type="compositionally biased region" description="Polar residues" evidence="2">
    <location>
        <begin position="250"/>
        <end position="260"/>
    </location>
</feature>
<feature type="compositionally biased region" description="Basic and acidic residues" evidence="2">
    <location>
        <begin position="87"/>
        <end position="97"/>
    </location>
</feature>
<accession>A0A1A7VJU5</accession>
<feature type="region of interest" description="Disordered" evidence="2">
    <location>
        <begin position="2534"/>
        <end position="2599"/>
    </location>
</feature>
<feature type="compositionally biased region" description="Polar residues" evidence="2">
    <location>
        <begin position="577"/>
        <end position="590"/>
    </location>
</feature>
<feature type="region of interest" description="Disordered" evidence="2">
    <location>
        <begin position="1835"/>
        <end position="1875"/>
    </location>
</feature>
<feature type="compositionally biased region" description="Low complexity" evidence="2">
    <location>
        <begin position="480"/>
        <end position="503"/>
    </location>
</feature>
<gene>
    <name evidence="3" type="ORF">PKNA1_C2_1027100</name>
    <name evidence="4" type="ORF">PKNA1_H1_1027100</name>
</gene>
<sequence length="3447" mass="389229">MNRRANNYTHVKREGEYKHQVGEPKGSKSELRNKSVERLIHSKAHNNERTQSRESFLHNWNTATNWKKGLTNRHNNRGESQEMFGRSGRDPKEDGDTRSANAPTGIGPSTHMQIANGLNADMQTSNPRTNAHTVNRKNNKVEYQMAHRSAHPFPNQREGNMVLLHKKGDIEKGAYSKKDDGIIHRGKPLMNLLKRPEGRLAPNPSHNKSIHRGISQERFQKTVPSSRLIRKDDTTLSNPMVMPHTRDIKPTNNQSGPFSNRMITENFLKKNRTTQKILDRETTKQREKMAIPQEESFNSKIMAEYPSQCVHLNDRCNRERSTDQSHFAYMRKSGMSKHLEISMQGKKHEERRHEYMNHSKNTTKGDHLHHIKERQQRDMVMFPHKEDATAKYPHAMYYKKSVVRNGNSYSEKITNGMIISNNCIRSVHERSRNLEQPMNRTHPQFGRSRVSIQMKNLVRKSNEEEYKRGIPSNETTNAWNESNVPMEPSESSSSGPENVSGNPLRKVNSGRRPFFPKEYPFLMTPLSILSLKDPQKTTQTKSYISIKNVHHKDTWYRSYPYSCHKSSNATQAPITTSAPYTSATRGNTFNKNRDQFKKDGGSNTLLFNLPNKSGGKHREGRQNYSYHSHERARANRHIRCDQDDPFDGLSSEEVHFTSEKFKREMKPSMGERKQERLPRRDSEFATYEKKNRKMCITIDTTCVGGDVDASIEANNANITHGVVATNATNVMKSVNRNEFHPTGSLYKKNLLHLTHEQVKKGLTFHEMRRKSFEALHISEPVNHHVKYKHQDLDDIRDVRHVCDFSNYSMNKGEERNRKNARRSVTQSTELIETNFLPKKRRLNGTEVKDRHSQIIIPSSAPLEKNKMNLPRRDANMSYNKAGSHSERGRNDNPMFRTNFKTEKTTTSLQIRIKNIEKNRIYDATKRGQPNLPTREESKKENSINVFSQRRNNFHDKNVTNTCSGSYQKDPLPTIRKNFAVPSSLIKNFNKRFNATVASSYEDKRGKTNAVPPYNRTAVTEVSKLTAVGRNKGASRERSLSGNDEKILNKEKLTKSVNNVSTGGRGAILCKNLITNSKEPQRSSHSDDAPFGEASKTKEEKQSNDAKDDTHVGAVSTNLLSGYAFDSGMEQFPVAEDQSREDGPLEGGNGPFCGEIGESLYDIFGLDALSKGKKWQKETSRDDTQDGTVAHVPTLCSDAPLVKKTNRTEAPKNGDDTPGGKTCQEEELGTKTEGESASWIIGNQDVTLVCAASEAETVNEANVVVNAPNTDHSTDNANAVSIQRDAHREKRLTGNTSGHTLSNKDDPMNTGAEVVGKSKEKQEGSYTSKGALNREESTTWLHECHYGKNVEGEVDKVTNKNKESDVAEEKNECLPLLGDVEVIDIFLQMNSKKGVSNVQDRKKEEHTQVRNQVHDDTVKTCHRVTTVHVQRHVGAKGETKQATTHNEKGKEGDLHQNKLQTKPLTGMKDRRQVSTTTFALNEENKLSMEKKKKKEEVQEDKGEKAKEGDIKKKNSQGNDADILGTSQFDLLEEQSKAYLKEVCTGKDFEDARGGQKKWVKRNVEEIYEAPENGELCETLCDGPRSNSSACTHSSGKKKKINNMSTARSNKENTDNGEIRMCLLTNAKERSVDVEEKIPHTKSTLYLTVDVTCANPAETFSRQKRKESRKEVEQTDEKECQVDQIYTNQKEKKREQHSMINDKRDGGGDGDTYINGNVSVNSSCHGDGEKSRTKQTKHNQLNRKNDFTITPSKCADMQESAQRPITKVTKVMEEQSCHKKRKIINGIPLALEGTTHTSHLLSGEIQGEKGFFSTEDESPPCHIYSPRNVSAQIGTIQKDDTPFGSSGNTSSSDTPSEDEGERSKNGSEMAEEDMVNDPLVRSTFGNVLPNKEQVKNFILSVEKTCNGEKEKKKKLQKRKTSLECTQRRQVTKRNSFLDGLSPDESLMEDNNEDCKEDTFCDLPFFYDSQIIYKSEERNYGDSGSYRQSLNPSGEIAFSLNNDDLFDEAERDTEDRYTKCASGKNEENIFEEVEEERGDDNKLCQSDGTNQYKHGKYEPNPFINFAQKQMNGEIVNYRNECPPILECVPDGYTNVSTERSHQMMELSDQNPFSIGENVKSTFMEYVVRNSLNVTIDSSFINDKESVKKKYGLQINGFKIVQKIDALYQRKETNQNPSSSSESSLLEICDGNESFVGSYGTVKELPPLYGDNSFQVNHFLHKGDEDSPVDNYDQMAKKEDTLFQNDHIEDIAHIKTRIMNVCGMDEDDNKEDDHVVDDVSNCDDRFAKKVKDEQPLADLSNRTEARSGLINDDCSQGDETHVENTGGFPQGGGVILENHSICMEKEKQIDDGVVNNVTLAARKDSEGSGKKTLRSHPADEFSGFSMLCSKGKKTTMHEDEASATLDFEEIYAVDDLTMCPENELIACTSLEQPEDLEKKETDNHSRSSLISTDGKTEGEKVPSQKCTEEDESGIATLDVPSGDLPSGILFQFVTRGSSDGSLSEEQEEEGVDHTKEAQMGSNKVEGDQMKDDLAAVHAPEGEEGTTPGNPKDGDEVEGTKPIEESTEQIEPVQEAGLLKGQENKTAKGGAHSESHPISHLDEGSSLEYNEWSVVEGKVIGGGVPTLDIAKMDATSVDVPIEDKLDDAELTCNGTSSESVLQKEAQGESGRRERDGVPTLRVRNEKDVLINETATPPGDDNLPLEGEDEENKVPLHAKHRVEAEKLNQDIPYITNIHKEMHRSPVMPLRIEAFHSLEDQRLIHGRPEWQKYMCPLCDKVYYTPNSYIKNYAHYLNEHWKKRKILGGYIIFPCKLIHNEQEEKEEKDKPYLRISKKMRKKKRKKLFTDPHYHCPICLNVHFTEYVLLTEHCVKMHKSSGADPSRTLPSDVVHTPFINSNDYYCTLKKFESEKNITIDAENKCINNARSTIDSASANLLGSTITSASLEKGPNQSEQKNKGKHRRSSRVIFCDEIQVREYDIELSRIEKFGASIGPVFTEENEQGIKPNTVSEAGGCLELVDNLAKGEQNGMLSGEVETKDEELQEEGTSPEQGNKWAMDKEDEKDKPMKKCNKDISSNVEDIHVEGKSHQNGSANVKHSVHVPESEAKKKDGQRNTPVVSSTERKIIESRKKKKQDGDANGNYAPSRKNLNAGHRKGVSNKLHETPLPNGKKTKRNNDDMDIYTKEKIGESKSRGEKQSNEEANITSSFKNCQSELINEEKKGEKIVNQMEDSPSMNHANIEKNQTEDESGTKKIDEGNSADTSTQECIDPGGNVKVETDPPRSDSLNELISSLFIIDNNSPPSRSEHKSVPVSCLMYEENLQIKEQALNEILLENRIENSKENIFIPVKKKMGKRMQNGTENIHKQIISKYKRKIKICTLNEQKKEGKSFFDFKNYENVYMPPKNVSLDLPPEKETHILKKVIRPKKKEKIPSLHLNCRQSARIKNRNKLTQ</sequence>
<feature type="region of interest" description="Disordered" evidence="2">
    <location>
        <begin position="2649"/>
        <end position="2671"/>
    </location>
</feature>
<feature type="compositionally biased region" description="Polar residues" evidence="2">
    <location>
        <begin position="1712"/>
        <end position="1722"/>
    </location>
</feature>
<dbReference type="EMBL" id="CWHQ02000004">
    <property type="protein sequence ID" value="SBO21724.1"/>
    <property type="molecule type" value="Genomic_DNA"/>
</dbReference>
<feature type="compositionally biased region" description="Polar residues" evidence="2">
    <location>
        <begin position="2938"/>
        <end position="2949"/>
    </location>
</feature>
<dbReference type="VEuPathDB" id="PlasmoDB:PKNH_1027100"/>
<feature type="compositionally biased region" description="Basic and acidic residues" evidence="2">
    <location>
        <begin position="2431"/>
        <end position="2441"/>
    </location>
</feature>
<dbReference type="Proteomes" id="UP000182142">
    <property type="component" value="Unassembled WGS sequence"/>
</dbReference>
<feature type="region of interest" description="Disordered" evidence="2">
    <location>
        <begin position="195"/>
        <end position="260"/>
    </location>
</feature>
<feature type="region of interest" description="Disordered" evidence="2">
    <location>
        <begin position="67"/>
        <end position="112"/>
    </location>
</feature>
<feature type="region of interest" description="Disordered" evidence="2">
    <location>
        <begin position="1289"/>
        <end position="1331"/>
    </location>
</feature>
<feature type="region of interest" description="Disordered" evidence="2">
    <location>
        <begin position="2426"/>
        <end position="2479"/>
    </location>
</feature>
<feature type="compositionally biased region" description="Low complexity" evidence="2">
    <location>
        <begin position="1840"/>
        <end position="1852"/>
    </location>
</feature>
<feature type="compositionally biased region" description="Basic and acidic residues" evidence="2">
    <location>
        <begin position="1094"/>
        <end position="1110"/>
    </location>
</feature>
<feature type="compositionally biased region" description="Basic and acidic residues" evidence="2">
    <location>
        <begin position="1033"/>
        <end position="1046"/>
    </location>
</feature>
<feature type="region of interest" description="Disordered" evidence="2">
    <location>
        <begin position="3026"/>
        <end position="3277"/>
    </location>
</feature>
<feature type="compositionally biased region" description="Basic and acidic residues" evidence="2">
    <location>
        <begin position="616"/>
        <end position="632"/>
    </location>
</feature>
<feature type="region of interest" description="Disordered" evidence="2">
    <location>
        <begin position="577"/>
        <end position="632"/>
    </location>
</feature>
<feature type="compositionally biased region" description="Polar residues" evidence="2">
    <location>
        <begin position="3195"/>
        <end position="3210"/>
    </location>
</feature>
<feature type="compositionally biased region" description="Basic and acidic residues" evidence="2">
    <location>
        <begin position="1666"/>
        <end position="1679"/>
    </location>
</feature>
<feature type="region of interest" description="Disordered" evidence="2">
    <location>
        <begin position="1658"/>
        <end position="1739"/>
    </location>
</feature>